<dbReference type="PANTHER" id="PTHR37017:SF11">
    <property type="entry name" value="ESTERASE_LIPASE_THIOESTERASE DOMAIN-CONTAINING PROTEIN"/>
    <property type="match status" value="1"/>
</dbReference>
<dbReference type="AlphaFoldDB" id="A0A0N0NIC1"/>
<proteinExistence type="predicted"/>
<dbReference type="SUPFAM" id="SSF53474">
    <property type="entry name" value="alpha/beta-Hydrolases"/>
    <property type="match status" value="1"/>
</dbReference>
<dbReference type="InterPro" id="IPR000073">
    <property type="entry name" value="AB_hydrolase_1"/>
</dbReference>
<evidence type="ECO:0000313" key="3">
    <source>
        <dbReference type="Proteomes" id="UP000038010"/>
    </source>
</evidence>
<evidence type="ECO:0000313" key="2">
    <source>
        <dbReference type="EMBL" id="KPI35568.1"/>
    </source>
</evidence>
<dbReference type="InterPro" id="IPR052897">
    <property type="entry name" value="Sec-Metab_Biosynth_Hydrolase"/>
</dbReference>
<dbReference type="Gene3D" id="3.40.50.1820">
    <property type="entry name" value="alpha/beta hydrolase"/>
    <property type="match status" value="1"/>
</dbReference>
<reference evidence="2 3" key="1">
    <citation type="submission" date="2015-06" db="EMBL/GenBank/DDBJ databases">
        <title>Draft genome of the ant-associated black yeast Phialophora attae CBS 131958.</title>
        <authorList>
            <person name="Moreno L.F."/>
            <person name="Stielow B.J."/>
            <person name="de Hoog S."/>
            <person name="Vicente V.A."/>
            <person name="Weiss V.A."/>
            <person name="de Vries M."/>
            <person name="Cruz L.M."/>
            <person name="Souza E.M."/>
        </authorList>
    </citation>
    <scope>NUCLEOTIDE SEQUENCE [LARGE SCALE GENOMIC DNA]</scope>
    <source>
        <strain evidence="2 3">CBS 131958</strain>
    </source>
</reference>
<organism evidence="2 3">
    <name type="scientific">Cyphellophora attinorum</name>
    <dbReference type="NCBI Taxonomy" id="1664694"/>
    <lineage>
        <taxon>Eukaryota</taxon>
        <taxon>Fungi</taxon>
        <taxon>Dikarya</taxon>
        <taxon>Ascomycota</taxon>
        <taxon>Pezizomycotina</taxon>
        <taxon>Eurotiomycetes</taxon>
        <taxon>Chaetothyriomycetidae</taxon>
        <taxon>Chaetothyriales</taxon>
        <taxon>Cyphellophoraceae</taxon>
        <taxon>Cyphellophora</taxon>
    </lineage>
</organism>
<dbReference type="GeneID" id="28731665"/>
<dbReference type="STRING" id="1664694.A0A0N0NIC1"/>
<dbReference type="Pfam" id="PF12697">
    <property type="entry name" value="Abhydrolase_6"/>
    <property type="match status" value="1"/>
</dbReference>
<feature type="domain" description="AB hydrolase-1" evidence="1">
    <location>
        <begin position="6"/>
        <end position="239"/>
    </location>
</feature>
<keyword evidence="3" id="KW-1185">Reference proteome</keyword>
<dbReference type="Proteomes" id="UP000038010">
    <property type="component" value="Unassembled WGS sequence"/>
</dbReference>
<comment type="caution">
    <text evidence="2">The sequence shown here is derived from an EMBL/GenBank/DDBJ whole genome shotgun (WGS) entry which is preliminary data.</text>
</comment>
<dbReference type="PANTHER" id="PTHR37017">
    <property type="entry name" value="AB HYDROLASE-1 DOMAIN-CONTAINING PROTEIN-RELATED"/>
    <property type="match status" value="1"/>
</dbReference>
<gene>
    <name evidence="2" type="ORF">AB675_10978</name>
</gene>
<evidence type="ECO:0000259" key="1">
    <source>
        <dbReference type="Pfam" id="PF12697"/>
    </source>
</evidence>
<dbReference type="VEuPathDB" id="FungiDB:AB675_10978"/>
<sequence>MSKPTIVLIPGAWHVAEHYSLLTPYLNDAGYQTLPLTLPSSGSDPAIPDFTADVEEVRLNVVPLLDAGKDVVVVMHSYGGIPGSSAMKGLSKTDREAAGRPGGVTALVYMCAWMLDEGVSMFQGGGGRGGKGGPSSFKIENDRSTHLDAVNAMYHDMPVDVAEGFVAKMRPFSFPVRYSPVTYAAYKHIPTTYLLAKGDKMIVYERQLELVQNAGVPITTFTCGASHSPFASRPEYVAQVIRHAAGEKVDVKAD</sequence>
<dbReference type="OrthoDB" id="408373at2759"/>
<dbReference type="EMBL" id="LFJN01000039">
    <property type="protein sequence ID" value="KPI35568.1"/>
    <property type="molecule type" value="Genomic_DNA"/>
</dbReference>
<dbReference type="RefSeq" id="XP_017995531.1">
    <property type="nucleotide sequence ID" value="XM_018139785.1"/>
</dbReference>
<protein>
    <recommendedName>
        <fullName evidence="1">AB hydrolase-1 domain-containing protein</fullName>
    </recommendedName>
</protein>
<accession>A0A0N0NIC1</accession>
<name>A0A0N0NIC1_9EURO</name>
<dbReference type="InterPro" id="IPR029058">
    <property type="entry name" value="AB_hydrolase_fold"/>
</dbReference>